<evidence type="ECO:0000259" key="2">
    <source>
        <dbReference type="Pfam" id="PF05532"/>
    </source>
</evidence>
<dbReference type="InterPro" id="IPR008462">
    <property type="entry name" value="CsbD"/>
</dbReference>
<dbReference type="Gene3D" id="1.10.1470.10">
    <property type="entry name" value="YjbJ"/>
    <property type="match status" value="1"/>
</dbReference>
<dbReference type="RefSeq" id="WP_115216726.1">
    <property type="nucleotide sequence ID" value="NZ_QKWJ01000143.1"/>
</dbReference>
<evidence type="ECO:0000313" key="3">
    <source>
        <dbReference type="EMBL" id="RDJ98499.1"/>
    </source>
</evidence>
<organism evidence="3 4">
    <name type="scientific">Cupriavidus lacunae</name>
    <dbReference type="NCBI Taxonomy" id="2666307"/>
    <lineage>
        <taxon>Bacteria</taxon>
        <taxon>Pseudomonadati</taxon>
        <taxon>Pseudomonadota</taxon>
        <taxon>Betaproteobacteria</taxon>
        <taxon>Burkholderiales</taxon>
        <taxon>Burkholderiaceae</taxon>
        <taxon>Cupriavidus</taxon>
    </lineage>
</organism>
<proteinExistence type="inferred from homology"/>
<protein>
    <submittedName>
        <fullName evidence="3">CsbD family protein</fullName>
    </submittedName>
</protein>
<comment type="caution">
    <text evidence="3">The sequence shown here is derived from an EMBL/GenBank/DDBJ whole genome shotgun (WGS) entry which is preliminary data.</text>
</comment>
<dbReference type="Pfam" id="PF05532">
    <property type="entry name" value="CsbD"/>
    <property type="match status" value="1"/>
</dbReference>
<keyword evidence="4" id="KW-1185">Reference proteome</keyword>
<reference evidence="4" key="1">
    <citation type="submission" date="2018-06" db="EMBL/GenBank/DDBJ databases">
        <authorList>
            <person name="Feng T."/>
            <person name="Jeon C.O."/>
        </authorList>
    </citation>
    <scope>NUCLEOTIDE SEQUENCE [LARGE SCALE GENOMIC DNA]</scope>
    <source>
        <strain evidence="4">S23</strain>
    </source>
</reference>
<dbReference type="Proteomes" id="UP000255165">
    <property type="component" value="Unassembled WGS sequence"/>
</dbReference>
<evidence type="ECO:0000313" key="4">
    <source>
        <dbReference type="Proteomes" id="UP000255165"/>
    </source>
</evidence>
<name>A0A370MYR6_9BURK</name>
<dbReference type="EMBL" id="QKWJ01000143">
    <property type="protein sequence ID" value="RDJ98499.1"/>
    <property type="molecule type" value="Genomic_DNA"/>
</dbReference>
<gene>
    <name evidence="3" type="ORF">DN412_40855</name>
</gene>
<dbReference type="InterPro" id="IPR036629">
    <property type="entry name" value="YjbJ_sf"/>
</dbReference>
<sequence length="58" mass="6210">MNKDQVKGRVTEAAGRVKEAFGKMTGNKQTQVAGTLKKDLGKTQAAYGDVKADIKKAE</sequence>
<evidence type="ECO:0000256" key="1">
    <source>
        <dbReference type="ARBA" id="ARBA00009129"/>
    </source>
</evidence>
<comment type="similarity">
    <text evidence="1">Belongs to the UPF0337 (CsbD) family.</text>
</comment>
<dbReference type="SUPFAM" id="SSF69047">
    <property type="entry name" value="Hypothetical protein YjbJ"/>
    <property type="match status" value="1"/>
</dbReference>
<dbReference type="AlphaFoldDB" id="A0A370MYR6"/>
<feature type="domain" description="CsbD-like" evidence="2">
    <location>
        <begin position="4"/>
        <end position="56"/>
    </location>
</feature>
<accession>A0A370MYR6</accession>